<keyword evidence="4" id="KW-1185">Reference proteome</keyword>
<accession>A0ABR2QDQ1</accession>
<protein>
    <recommendedName>
        <fullName evidence="2">DUF7731 domain-containing protein</fullName>
    </recommendedName>
</protein>
<name>A0ABR2QDQ1_9ROSI</name>
<dbReference type="PANTHER" id="PTHR34366:SF2">
    <property type="entry name" value="OS07G0289901 PROTEIN"/>
    <property type="match status" value="1"/>
</dbReference>
<dbReference type="Proteomes" id="UP001396334">
    <property type="component" value="Unassembled WGS sequence"/>
</dbReference>
<dbReference type="Pfam" id="PF24865">
    <property type="entry name" value="DUF7731"/>
    <property type="match status" value="1"/>
</dbReference>
<proteinExistence type="predicted"/>
<feature type="domain" description="DUF7731" evidence="2">
    <location>
        <begin position="66"/>
        <end position="165"/>
    </location>
</feature>
<gene>
    <name evidence="3" type="ORF">V6N11_069998</name>
</gene>
<dbReference type="EMBL" id="JBBPBN010000040">
    <property type="protein sequence ID" value="KAK8998813.1"/>
    <property type="molecule type" value="Genomic_DNA"/>
</dbReference>
<feature type="signal peptide" evidence="1">
    <location>
        <begin position="1"/>
        <end position="31"/>
    </location>
</feature>
<feature type="chain" id="PRO_5045554346" description="DUF7731 domain-containing protein" evidence="1">
    <location>
        <begin position="32"/>
        <end position="194"/>
    </location>
</feature>
<comment type="caution">
    <text evidence="3">The sequence shown here is derived from an EMBL/GenBank/DDBJ whole genome shotgun (WGS) entry which is preliminary data.</text>
</comment>
<dbReference type="InterPro" id="IPR056633">
    <property type="entry name" value="DUF7731"/>
</dbReference>
<dbReference type="PANTHER" id="PTHR34366">
    <property type="entry name" value="OS07G0289901 PROTEIN-RELATED"/>
    <property type="match status" value="1"/>
</dbReference>
<keyword evidence="1" id="KW-0732">Signal</keyword>
<evidence type="ECO:0000256" key="1">
    <source>
        <dbReference type="SAM" id="SignalP"/>
    </source>
</evidence>
<evidence type="ECO:0000313" key="3">
    <source>
        <dbReference type="EMBL" id="KAK8998813.1"/>
    </source>
</evidence>
<evidence type="ECO:0000259" key="2">
    <source>
        <dbReference type="Pfam" id="PF24865"/>
    </source>
</evidence>
<reference evidence="3 4" key="1">
    <citation type="journal article" date="2024" name="G3 (Bethesda)">
        <title>Genome assembly of Hibiscus sabdariffa L. provides insights into metabolisms of medicinal natural products.</title>
        <authorList>
            <person name="Kim T."/>
        </authorList>
    </citation>
    <scope>NUCLEOTIDE SEQUENCE [LARGE SCALE GENOMIC DNA]</scope>
    <source>
        <strain evidence="3">TK-2024</strain>
        <tissue evidence="3">Old leaves</tissue>
    </source>
</reference>
<evidence type="ECO:0000313" key="4">
    <source>
        <dbReference type="Proteomes" id="UP001396334"/>
    </source>
</evidence>
<organism evidence="3 4">
    <name type="scientific">Hibiscus sabdariffa</name>
    <name type="common">roselle</name>
    <dbReference type="NCBI Taxonomy" id="183260"/>
    <lineage>
        <taxon>Eukaryota</taxon>
        <taxon>Viridiplantae</taxon>
        <taxon>Streptophyta</taxon>
        <taxon>Embryophyta</taxon>
        <taxon>Tracheophyta</taxon>
        <taxon>Spermatophyta</taxon>
        <taxon>Magnoliopsida</taxon>
        <taxon>eudicotyledons</taxon>
        <taxon>Gunneridae</taxon>
        <taxon>Pentapetalae</taxon>
        <taxon>rosids</taxon>
        <taxon>malvids</taxon>
        <taxon>Malvales</taxon>
        <taxon>Malvaceae</taxon>
        <taxon>Malvoideae</taxon>
        <taxon>Hibiscus</taxon>
    </lineage>
</organism>
<sequence>MASFIANKSCVLAVTIVCMSVSLFHLGKADGDEYEDLPETGTGTGTGTITDTSIGAGTGTVVGDDPAEIVAKALLCFNDKYIYSSCEESYRLTASGNLDVPLEYTEEYCAGPCLSETQLVLNCIENIMKHFLFYNRATIQDIRDTIHAGCSYGPERGHFNVEEHIEAEENSSKRTSKSILFGIGSMFIGLAPLL</sequence>